<keyword evidence="2" id="KW-1185">Reference proteome</keyword>
<dbReference type="Proteomes" id="UP000287033">
    <property type="component" value="Unassembled WGS sequence"/>
</dbReference>
<sequence length="70" mass="7600">MAVSTGRWFGFGFNQFGQVANRREREGDGKVLEPVTVTVHSPGKAGQRPADRSSLRKMSPAWSYTACLGG</sequence>
<evidence type="ECO:0000313" key="1">
    <source>
        <dbReference type="EMBL" id="GCC44298.1"/>
    </source>
</evidence>
<comment type="caution">
    <text evidence="1">The sequence shown here is derived from an EMBL/GenBank/DDBJ whole genome shotgun (WGS) entry which is preliminary data.</text>
</comment>
<proteinExistence type="predicted"/>
<reference evidence="1 2" key="1">
    <citation type="journal article" date="2018" name="Nat. Ecol. Evol.">
        <title>Shark genomes provide insights into elasmobranch evolution and the origin of vertebrates.</title>
        <authorList>
            <person name="Hara Y"/>
            <person name="Yamaguchi K"/>
            <person name="Onimaru K"/>
            <person name="Kadota M"/>
            <person name="Koyanagi M"/>
            <person name="Keeley SD"/>
            <person name="Tatsumi K"/>
            <person name="Tanaka K"/>
            <person name="Motone F"/>
            <person name="Kageyama Y"/>
            <person name="Nozu R"/>
            <person name="Adachi N"/>
            <person name="Nishimura O"/>
            <person name="Nakagawa R"/>
            <person name="Tanegashima C"/>
            <person name="Kiyatake I"/>
            <person name="Matsumoto R"/>
            <person name="Murakumo K"/>
            <person name="Nishida K"/>
            <person name="Terakita A"/>
            <person name="Kuratani S"/>
            <person name="Sato K"/>
            <person name="Hyodo S Kuraku.S."/>
        </authorList>
    </citation>
    <scope>NUCLEOTIDE SEQUENCE [LARGE SCALE GENOMIC DNA]</scope>
</reference>
<protein>
    <submittedName>
        <fullName evidence="1">Uncharacterized protein</fullName>
    </submittedName>
</protein>
<name>A0A401TNY7_CHIPU</name>
<dbReference type="AlphaFoldDB" id="A0A401TNY7"/>
<gene>
    <name evidence="1" type="ORF">chiPu_0028693</name>
</gene>
<dbReference type="EMBL" id="BEZZ01137553">
    <property type="protein sequence ID" value="GCC44298.1"/>
    <property type="molecule type" value="Genomic_DNA"/>
</dbReference>
<accession>A0A401TNY7</accession>
<organism evidence="1 2">
    <name type="scientific">Chiloscyllium punctatum</name>
    <name type="common">Brownbanded bambooshark</name>
    <name type="synonym">Hemiscyllium punctatum</name>
    <dbReference type="NCBI Taxonomy" id="137246"/>
    <lineage>
        <taxon>Eukaryota</taxon>
        <taxon>Metazoa</taxon>
        <taxon>Chordata</taxon>
        <taxon>Craniata</taxon>
        <taxon>Vertebrata</taxon>
        <taxon>Chondrichthyes</taxon>
        <taxon>Elasmobranchii</taxon>
        <taxon>Galeomorphii</taxon>
        <taxon>Galeoidea</taxon>
        <taxon>Orectolobiformes</taxon>
        <taxon>Hemiscylliidae</taxon>
        <taxon>Chiloscyllium</taxon>
    </lineage>
</organism>
<evidence type="ECO:0000313" key="2">
    <source>
        <dbReference type="Proteomes" id="UP000287033"/>
    </source>
</evidence>